<dbReference type="EMBL" id="ACVB02000024">
    <property type="protein sequence ID" value="EEX73935.1"/>
    <property type="molecule type" value="Genomic_DNA"/>
</dbReference>
<proteinExistence type="predicted"/>
<evidence type="ECO:0000256" key="1">
    <source>
        <dbReference type="SAM" id="Phobius"/>
    </source>
</evidence>
<keyword evidence="1" id="KW-1133">Transmembrane helix</keyword>
<name>C9MZV8_9FUSO</name>
<gene>
    <name evidence="2" type="ORF">GCWU000323_02078</name>
</gene>
<evidence type="ECO:0000313" key="3">
    <source>
        <dbReference type="Proteomes" id="UP000006233"/>
    </source>
</evidence>
<dbReference type="HOGENOM" id="CLU_1000389_0_0_0"/>
<dbReference type="STRING" id="634994.GCWU000323_02078"/>
<reference evidence="2 3" key="1">
    <citation type="submission" date="2009-09" db="EMBL/GenBank/DDBJ databases">
        <authorList>
            <person name="Weinstock G."/>
            <person name="Sodergren E."/>
            <person name="Clifton S."/>
            <person name="Fulton L."/>
            <person name="Fulton B."/>
            <person name="Courtney L."/>
            <person name="Fronick C."/>
            <person name="Harrison M."/>
            <person name="Strong C."/>
            <person name="Farmer C."/>
            <person name="Delahaunty K."/>
            <person name="Markovic C."/>
            <person name="Hall O."/>
            <person name="Minx P."/>
            <person name="Tomlinson C."/>
            <person name="Mitreva M."/>
            <person name="Nelson J."/>
            <person name="Hou S."/>
            <person name="Wollam A."/>
            <person name="Pepin K.H."/>
            <person name="Johnson M."/>
            <person name="Bhonagiri V."/>
            <person name="Nash W.E."/>
            <person name="Warren W."/>
            <person name="Chinwalla A."/>
            <person name="Mardis E.R."/>
            <person name="Wilson R.K."/>
        </authorList>
    </citation>
    <scope>NUCLEOTIDE SEQUENCE [LARGE SCALE GENOMIC DNA]</scope>
    <source>
        <strain evidence="2 3">F0254</strain>
    </source>
</reference>
<sequence>MKTVKIFLISILTFFVLIIGLFLGYSIMSQMKETEEGKKEFISLIKEAKTKYNFTMNKNDYEIEVIGHKGGYVFKSPPPVYGIKKKGISYKSEYFKELEDMYYEITGYGTLIGFDDGRWLLKIVADFGLQPYILNTLIYDKTKGNNFEKIEQIFKKHEGKITYHIESNIWECGGIESQFEQSYNLNYVNNINCREKYEGSTYYNAYNSEVMEEYGKRYEKYFSTPRSLETINWEEYMKIHEIYPIIEFYFDGTKEEKEKLRKEIEPYYNKKILDIIIS</sequence>
<feature type="transmembrane region" description="Helical" evidence="1">
    <location>
        <begin position="6"/>
        <end position="28"/>
    </location>
</feature>
<dbReference type="Proteomes" id="UP000006233">
    <property type="component" value="Unassembled WGS sequence"/>
</dbReference>
<evidence type="ECO:0000313" key="2">
    <source>
        <dbReference type="EMBL" id="EEX73935.1"/>
    </source>
</evidence>
<comment type="caution">
    <text evidence="2">The sequence shown here is derived from an EMBL/GenBank/DDBJ whole genome shotgun (WGS) entry which is preliminary data.</text>
</comment>
<organism evidence="2 3">
    <name type="scientific">Leptotrichia hofstadii F0254</name>
    <dbReference type="NCBI Taxonomy" id="634994"/>
    <lineage>
        <taxon>Bacteria</taxon>
        <taxon>Fusobacteriati</taxon>
        <taxon>Fusobacteriota</taxon>
        <taxon>Fusobacteriia</taxon>
        <taxon>Fusobacteriales</taxon>
        <taxon>Leptotrichiaceae</taxon>
        <taxon>Leptotrichia</taxon>
    </lineage>
</organism>
<keyword evidence="1" id="KW-0812">Transmembrane</keyword>
<accession>C9MZV8</accession>
<keyword evidence="1" id="KW-0472">Membrane</keyword>
<dbReference type="AlphaFoldDB" id="C9MZV8"/>
<protein>
    <submittedName>
        <fullName evidence="2">Uncharacterized protein</fullName>
    </submittedName>
</protein>